<evidence type="ECO:0000313" key="5">
    <source>
        <dbReference type="EMBL" id="SUB00765.1"/>
    </source>
</evidence>
<dbReference type="InterPro" id="IPR001320">
    <property type="entry name" value="Iontro_rcpt_C"/>
</dbReference>
<protein>
    <submittedName>
        <fullName evidence="5">Sulfate starvation-induced protein 7</fullName>
    </submittedName>
</protein>
<keyword evidence="1 2" id="KW-0732">Signal</keyword>
<dbReference type="Proteomes" id="UP000255000">
    <property type="component" value="Unassembled WGS sequence"/>
</dbReference>
<dbReference type="AlphaFoldDB" id="A0A378ZU84"/>
<dbReference type="SUPFAM" id="SSF53850">
    <property type="entry name" value="Periplasmic binding protein-like II"/>
    <property type="match status" value="1"/>
</dbReference>
<evidence type="ECO:0000259" key="4">
    <source>
        <dbReference type="SMART" id="SM00079"/>
    </source>
</evidence>
<accession>A0A378ZU84</accession>
<evidence type="ECO:0000259" key="3">
    <source>
        <dbReference type="SMART" id="SM00062"/>
    </source>
</evidence>
<evidence type="ECO:0000256" key="2">
    <source>
        <dbReference type="SAM" id="SignalP"/>
    </source>
</evidence>
<evidence type="ECO:0000313" key="6">
    <source>
        <dbReference type="Proteomes" id="UP000255000"/>
    </source>
</evidence>
<dbReference type="GO" id="GO:0015276">
    <property type="term" value="F:ligand-gated monoatomic ion channel activity"/>
    <property type="evidence" value="ECO:0007669"/>
    <property type="project" value="InterPro"/>
</dbReference>
<dbReference type="RefSeq" id="WP_019965204.1">
    <property type="nucleotide sequence ID" value="NZ_UGSK01000001.1"/>
</dbReference>
<feature type="signal peptide" evidence="2">
    <location>
        <begin position="1"/>
        <end position="28"/>
    </location>
</feature>
<dbReference type="PANTHER" id="PTHR35936:SF17">
    <property type="entry name" value="ARGININE-BINDING EXTRACELLULAR PROTEIN ARTP"/>
    <property type="match status" value="1"/>
</dbReference>
<gene>
    <name evidence="5" type="primary">fliY_3</name>
    <name evidence="5" type="ORF">NCTC13350_01689</name>
</gene>
<reference evidence="5 6" key="1">
    <citation type="submission" date="2018-06" db="EMBL/GenBank/DDBJ databases">
        <authorList>
            <consortium name="Pathogen Informatics"/>
            <person name="Doyle S."/>
        </authorList>
    </citation>
    <scope>NUCLEOTIDE SEQUENCE [LARGE SCALE GENOMIC DNA]</scope>
    <source>
        <strain evidence="5 6">NCTC13350</strain>
    </source>
</reference>
<sequence length="269" mass="28848">MTTTLPRFARLAVLALSVLPFTTSHAPAADLPDLGGREIAVLTENAYPPLQFMDSSGKAVGWEYDAVAEIAKRLNARVTYQNSSWDAMIPAIAAGEYDFAMNGITIRDDRKDKVDFSDPYMRSEMVMLVRADEARFSDAKGFAADAGLLMAAQPGTTPFYVGVYEVLDGDEANPRIKKFETFGAGVAALRAGDVDLVLTDSTAAEGYVSTSNGTLKIVGEKLGTEDFGFIFPKGSDLAAPVNAAIASMKADGTMAALDKKWLLDYKMGQ</sequence>
<name>A0A378ZU84_9HYPH</name>
<evidence type="ECO:0000256" key="1">
    <source>
        <dbReference type="ARBA" id="ARBA00022729"/>
    </source>
</evidence>
<dbReference type="OrthoDB" id="9768183at2"/>
<proteinExistence type="predicted"/>
<dbReference type="InterPro" id="IPR001638">
    <property type="entry name" value="Solute-binding_3/MltF_N"/>
</dbReference>
<organism evidence="5 6">
    <name type="scientific">Pannonibacter phragmitetus</name>
    <dbReference type="NCBI Taxonomy" id="121719"/>
    <lineage>
        <taxon>Bacteria</taxon>
        <taxon>Pseudomonadati</taxon>
        <taxon>Pseudomonadota</taxon>
        <taxon>Alphaproteobacteria</taxon>
        <taxon>Hyphomicrobiales</taxon>
        <taxon>Stappiaceae</taxon>
        <taxon>Pannonibacter</taxon>
    </lineage>
</organism>
<dbReference type="EMBL" id="UGSK01000001">
    <property type="protein sequence ID" value="SUB00765.1"/>
    <property type="molecule type" value="Genomic_DNA"/>
</dbReference>
<feature type="chain" id="PRO_5017077491" evidence="2">
    <location>
        <begin position="29"/>
        <end position="269"/>
    </location>
</feature>
<dbReference type="SMART" id="SM00079">
    <property type="entry name" value="PBPe"/>
    <property type="match status" value="1"/>
</dbReference>
<dbReference type="GO" id="GO:0016020">
    <property type="term" value="C:membrane"/>
    <property type="evidence" value="ECO:0007669"/>
    <property type="project" value="InterPro"/>
</dbReference>
<dbReference type="Pfam" id="PF00497">
    <property type="entry name" value="SBP_bac_3"/>
    <property type="match status" value="1"/>
</dbReference>
<dbReference type="Gene3D" id="3.40.190.10">
    <property type="entry name" value="Periplasmic binding protein-like II"/>
    <property type="match status" value="2"/>
</dbReference>
<dbReference type="PANTHER" id="PTHR35936">
    <property type="entry name" value="MEMBRANE-BOUND LYTIC MUREIN TRANSGLYCOSYLASE F"/>
    <property type="match status" value="1"/>
</dbReference>
<dbReference type="SMART" id="SM00062">
    <property type="entry name" value="PBPb"/>
    <property type="match status" value="1"/>
</dbReference>
<feature type="domain" description="Solute-binding protein family 3/N-terminal" evidence="3">
    <location>
        <begin position="38"/>
        <end position="264"/>
    </location>
</feature>
<feature type="domain" description="Ionotropic glutamate receptor C-terminal" evidence="4">
    <location>
        <begin position="38"/>
        <end position="264"/>
    </location>
</feature>